<dbReference type="AlphaFoldDB" id="A0A2A4MWQ2"/>
<dbReference type="Gene3D" id="2.40.30.170">
    <property type="match status" value="1"/>
</dbReference>
<dbReference type="GO" id="GO:0030313">
    <property type="term" value="C:cell envelope"/>
    <property type="evidence" value="ECO:0007669"/>
    <property type="project" value="UniProtKB-SubCell"/>
</dbReference>
<feature type="region of interest" description="Disordered" evidence="3">
    <location>
        <begin position="1"/>
        <end position="22"/>
    </location>
</feature>
<gene>
    <name evidence="6" type="ORF">COC19_00305</name>
</gene>
<organism evidence="6 7">
    <name type="scientific">SAR86 cluster bacterium</name>
    <dbReference type="NCBI Taxonomy" id="2030880"/>
    <lineage>
        <taxon>Bacteria</taxon>
        <taxon>Pseudomonadati</taxon>
        <taxon>Pseudomonadota</taxon>
        <taxon>Gammaproteobacteria</taxon>
        <taxon>SAR86 cluster</taxon>
    </lineage>
</organism>
<keyword evidence="4" id="KW-0812">Transmembrane</keyword>
<evidence type="ECO:0000313" key="6">
    <source>
        <dbReference type="EMBL" id="PCH64006.1"/>
    </source>
</evidence>
<keyword evidence="4" id="KW-1133">Transmembrane helix</keyword>
<feature type="region of interest" description="Disordered" evidence="3">
    <location>
        <begin position="227"/>
        <end position="268"/>
    </location>
</feature>
<feature type="compositionally biased region" description="Low complexity" evidence="3">
    <location>
        <begin position="227"/>
        <end position="248"/>
    </location>
</feature>
<dbReference type="PANTHER" id="PTHR32347">
    <property type="entry name" value="EFFLUX SYSTEM COMPONENT YKNX-RELATED"/>
    <property type="match status" value="1"/>
</dbReference>
<evidence type="ECO:0000256" key="2">
    <source>
        <dbReference type="ARBA" id="ARBA00023054"/>
    </source>
</evidence>
<evidence type="ECO:0000259" key="5">
    <source>
        <dbReference type="Pfam" id="PF25990"/>
    </source>
</evidence>
<accession>A0A2A4MWQ2</accession>
<protein>
    <recommendedName>
        <fullName evidence="5">YknX-like beta-barrel domain-containing protein</fullName>
    </recommendedName>
</protein>
<feature type="domain" description="YknX-like beta-barrel" evidence="5">
    <location>
        <begin position="555"/>
        <end position="635"/>
    </location>
</feature>
<dbReference type="Proteomes" id="UP000218172">
    <property type="component" value="Unassembled WGS sequence"/>
</dbReference>
<dbReference type="Pfam" id="PF25990">
    <property type="entry name" value="Beta-barrel_YknX"/>
    <property type="match status" value="1"/>
</dbReference>
<dbReference type="InterPro" id="IPR050465">
    <property type="entry name" value="UPF0194_transport"/>
</dbReference>
<feature type="transmembrane region" description="Helical" evidence="4">
    <location>
        <begin position="54"/>
        <end position="71"/>
    </location>
</feature>
<dbReference type="EMBL" id="NVQR01000004">
    <property type="protein sequence ID" value="PCH64006.1"/>
    <property type="molecule type" value="Genomic_DNA"/>
</dbReference>
<dbReference type="PANTHER" id="PTHR32347:SF23">
    <property type="entry name" value="BLL5650 PROTEIN"/>
    <property type="match status" value="1"/>
</dbReference>
<dbReference type="Gene3D" id="2.40.420.20">
    <property type="match status" value="1"/>
</dbReference>
<evidence type="ECO:0000256" key="1">
    <source>
        <dbReference type="ARBA" id="ARBA00004196"/>
    </source>
</evidence>
<reference evidence="7" key="1">
    <citation type="submission" date="2017-08" db="EMBL/GenBank/DDBJ databases">
        <title>A dynamic microbial community with high functional redundancy inhabits the cold, oxic subseafloor aquifer.</title>
        <authorList>
            <person name="Tully B.J."/>
            <person name="Wheat C.G."/>
            <person name="Glazer B.T."/>
            <person name="Huber J.A."/>
        </authorList>
    </citation>
    <scope>NUCLEOTIDE SEQUENCE [LARGE SCALE GENOMIC DNA]</scope>
</reference>
<feature type="compositionally biased region" description="Gly residues" evidence="3">
    <location>
        <begin position="302"/>
        <end position="311"/>
    </location>
</feature>
<feature type="region of interest" description="Disordered" evidence="3">
    <location>
        <begin position="297"/>
        <end position="318"/>
    </location>
</feature>
<proteinExistence type="predicted"/>
<evidence type="ECO:0000256" key="3">
    <source>
        <dbReference type="SAM" id="MobiDB-lite"/>
    </source>
</evidence>
<comment type="subcellular location">
    <subcellularLocation>
        <location evidence="1">Cell envelope</location>
    </subcellularLocation>
</comment>
<sequence length="706" mass="78053">MSMTQDNGRKVSMSLDNDNKAAAPALQDKTPEFVKRKFEQFKTQFLAAKRPTQAGIVAAAALLLYLVFGTGSNNAGLSSVTFEARRGDLDITVLEGGALEAMQSQEIRSRVKGREGAKILSIVEEGYRVTVADVTAGLVLVELDTSSLIDQQLNQEISVETAEASFIERRAQFEIQINQNMTDLNNAKQDMKFARLDFEKFLGANVVNTLVADLQIEERLAEAEAAEQQRQAAESAAAAPQVASQQQPNARGGRGGFDPANFDPNNLDALPEQMRDRIRQMMADNGGEMPQEMLDRMRRGGRGGQDSGQGSGQDFEAPVTREPVAELTLQPLESESMNTTSSLLMNEEYMVVRDSIDFSVYADMEILEDGEAKQSLRSLEDDLQVAQGEFLLATDRVEGQRRLQARDFITPTELEAEELNLNKSNNKREEKQTARMLYIQYTFPKRAEELLAGYENAVMGYQRQLIENIAELAQQQARFKSAERKYNLERVKLADLNEQIELATIRADTPGLVVYGAADQNSSRFRGGSSQEAIQEGATVRERQPILTIPDMREMSVKVNIHESAVQRVAIGQRVKVTIDAFPGVLLEGEVVKVAVVADSANAFMNPDLKVYPTVVKIDGTHDWLRPGMSSEVEILVTTLTDVVYVPLQAVTYFDDVQVVYLANGSRREIEVGSFSEQFIEVVSGLQAGDDVLLLPPQQTISNADS</sequence>
<evidence type="ECO:0000256" key="4">
    <source>
        <dbReference type="SAM" id="Phobius"/>
    </source>
</evidence>
<keyword evidence="2" id="KW-0175">Coiled coil</keyword>
<dbReference type="InterPro" id="IPR058636">
    <property type="entry name" value="Beta-barrel_YknX"/>
</dbReference>
<keyword evidence="4" id="KW-0472">Membrane</keyword>
<evidence type="ECO:0000313" key="7">
    <source>
        <dbReference type="Proteomes" id="UP000218172"/>
    </source>
</evidence>
<name>A0A2A4MWQ2_9GAMM</name>
<comment type="caution">
    <text evidence="6">The sequence shown here is derived from an EMBL/GenBank/DDBJ whole genome shotgun (WGS) entry which is preliminary data.</text>
</comment>